<evidence type="ECO:0000256" key="6">
    <source>
        <dbReference type="ARBA" id="ARBA00023136"/>
    </source>
</evidence>
<keyword evidence="6 8" id="KW-0472">Membrane</keyword>
<evidence type="ECO:0000313" key="10">
    <source>
        <dbReference type="Proteomes" id="UP000295198"/>
    </source>
</evidence>
<keyword evidence="2" id="KW-1003">Cell membrane</keyword>
<dbReference type="AlphaFoldDB" id="A0A4Q4Z8J2"/>
<organism evidence="9 10">
    <name type="scientific">Nocardioides guangzhouensis</name>
    <dbReference type="NCBI Taxonomy" id="2497878"/>
    <lineage>
        <taxon>Bacteria</taxon>
        <taxon>Bacillati</taxon>
        <taxon>Actinomycetota</taxon>
        <taxon>Actinomycetes</taxon>
        <taxon>Propionibacteriales</taxon>
        <taxon>Nocardioidaceae</taxon>
        <taxon>Nocardioides</taxon>
    </lineage>
</organism>
<accession>A0A4Q4Z8J2</accession>
<keyword evidence="4 8" id="KW-0812">Transmembrane</keyword>
<dbReference type="Proteomes" id="UP000295198">
    <property type="component" value="Unassembled WGS sequence"/>
</dbReference>
<gene>
    <name evidence="9" type="ORF">EKO23_16710</name>
</gene>
<dbReference type="GO" id="GO:0016758">
    <property type="term" value="F:hexosyltransferase activity"/>
    <property type="evidence" value="ECO:0007669"/>
    <property type="project" value="InterPro"/>
</dbReference>
<comment type="subcellular location">
    <subcellularLocation>
        <location evidence="1">Cell membrane</location>
        <topology evidence="1">Multi-pass membrane protein</topology>
    </subcellularLocation>
</comment>
<comment type="similarity">
    <text evidence="7">Belongs to the glycosyltransferase 87 family.</text>
</comment>
<protein>
    <submittedName>
        <fullName evidence="9">DUF2029 domain-containing protein</fullName>
    </submittedName>
</protein>
<dbReference type="GO" id="GO:0005886">
    <property type="term" value="C:plasma membrane"/>
    <property type="evidence" value="ECO:0007669"/>
    <property type="project" value="UniProtKB-SubCell"/>
</dbReference>
<keyword evidence="5 8" id="KW-1133">Transmembrane helix</keyword>
<evidence type="ECO:0000256" key="5">
    <source>
        <dbReference type="ARBA" id="ARBA00022989"/>
    </source>
</evidence>
<feature type="transmembrane region" description="Helical" evidence="8">
    <location>
        <begin position="142"/>
        <end position="161"/>
    </location>
</feature>
<dbReference type="InterPro" id="IPR018584">
    <property type="entry name" value="GT87"/>
</dbReference>
<proteinExistence type="inferred from homology"/>
<keyword evidence="3" id="KW-0808">Transferase</keyword>
<feature type="transmembrane region" description="Helical" evidence="8">
    <location>
        <begin position="201"/>
        <end position="222"/>
    </location>
</feature>
<dbReference type="Pfam" id="PF09594">
    <property type="entry name" value="GT87"/>
    <property type="match status" value="1"/>
</dbReference>
<name>A0A4Q4Z8J2_9ACTN</name>
<evidence type="ECO:0000256" key="2">
    <source>
        <dbReference type="ARBA" id="ARBA00022475"/>
    </source>
</evidence>
<keyword evidence="10" id="KW-1185">Reference proteome</keyword>
<sequence length="338" mass="36734">MVSTLRGYAPRASDTHRGCRVRILRFAPTLVMRRGRTRSPGQAAVDRLPISGTLAHAHTYARAVSQGIIGRLNLALCWVLAAATALLAVHFALTLGYLGQDAHAYWATRDGDLYGVGPRREDAFLYSPAFALAIWPMVQLPWPAFFVAWVAIESAALVWLVRPIPLRWAVPVVLFCVCELLPGNVFLLLAVMIALGVRHPAAWAFGILTKVTPGIGVLWFAARGQWRDVGTAVVATLAVVLVSAAVKPGWWEQWWSFLVTHSGESDPTFLPRCVAAFAIVVWGARTDRPWVLAVAVVMALPVHGTFACLTPLAAIPRLLEGMKATDGSTLEPDHGTRV</sequence>
<feature type="transmembrane region" description="Helical" evidence="8">
    <location>
        <begin position="72"/>
        <end position="93"/>
    </location>
</feature>
<evidence type="ECO:0000313" key="9">
    <source>
        <dbReference type="EMBL" id="RYP84113.1"/>
    </source>
</evidence>
<dbReference type="EMBL" id="SDKM01000026">
    <property type="protein sequence ID" value="RYP84113.1"/>
    <property type="molecule type" value="Genomic_DNA"/>
</dbReference>
<evidence type="ECO:0000256" key="1">
    <source>
        <dbReference type="ARBA" id="ARBA00004651"/>
    </source>
</evidence>
<evidence type="ECO:0000256" key="7">
    <source>
        <dbReference type="ARBA" id="ARBA00024033"/>
    </source>
</evidence>
<evidence type="ECO:0000256" key="4">
    <source>
        <dbReference type="ARBA" id="ARBA00022692"/>
    </source>
</evidence>
<feature type="transmembrane region" description="Helical" evidence="8">
    <location>
        <begin position="168"/>
        <end position="195"/>
    </location>
</feature>
<reference evidence="9 10" key="1">
    <citation type="submission" date="2019-01" db="EMBL/GenBank/DDBJ databases">
        <title>Nocardioides guangzhouensis sp. nov., an actinobacterium isolated from soil.</title>
        <authorList>
            <person name="Fu Y."/>
            <person name="Cai Y."/>
            <person name="Lin Z."/>
            <person name="Chen P."/>
        </authorList>
    </citation>
    <scope>NUCLEOTIDE SEQUENCE [LARGE SCALE GENOMIC DNA]</scope>
    <source>
        <strain evidence="9 10">130</strain>
    </source>
</reference>
<feature type="transmembrane region" description="Helical" evidence="8">
    <location>
        <begin position="290"/>
        <end position="315"/>
    </location>
</feature>
<evidence type="ECO:0000256" key="3">
    <source>
        <dbReference type="ARBA" id="ARBA00022679"/>
    </source>
</evidence>
<evidence type="ECO:0000256" key="8">
    <source>
        <dbReference type="SAM" id="Phobius"/>
    </source>
</evidence>
<dbReference type="OrthoDB" id="3785315at2"/>
<comment type="caution">
    <text evidence="9">The sequence shown here is derived from an EMBL/GenBank/DDBJ whole genome shotgun (WGS) entry which is preliminary data.</text>
</comment>
<feature type="transmembrane region" description="Helical" evidence="8">
    <location>
        <begin position="229"/>
        <end position="246"/>
    </location>
</feature>